<proteinExistence type="predicted"/>
<dbReference type="EMBL" id="JANPWB010000005">
    <property type="protein sequence ID" value="KAJ1185155.1"/>
    <property type="molecule type" value="Genomic_DNA"/>
</dbReference>
<feature type="region of interest" description="Disordered" evidence="1">
    <location>
        <begin position="42"/>
        <end position="71"/>
    </location>
</feature>
<comment type="caution">
    <text evidence="2">The sequence shown here is derived from an EMBL/GenBank/DDBJ whole genome shotgun (WGS) entry which is preliminary data.</text>
</comment>
<sequence length="116" mass="12351">MPPPHSWIKVPARPQDIYLPAPSAVRDPAVGRLLLRCARSAWKPPRQPRRDSSVFPSAGHSARESALRHGTCRAAPASTAILAARSAQSFVGVRTPPCGNSQLTRGTISQGAHRGS</sequence>
<name>A0AAV7U7Y8_PLEWA</name>
<dbReference type="Proteomes" id="UP001066276">
    <property type="component" value="Chromosome 3_1"/>
</dbReference>
<keyword evidence="3" id="KW-1185">Reference proteome</keyword>
<feature type="compositionally biased region" description="Polar residues" evidence="1">
    <location>
        <begin position="98"/>
        <end position="110"/>
    </location>
</feature>
<dbReference type="AlphaFoldDB" id="A0AAV7U7Y8"/>
<reference evidence="2" key="1">
    <citation type="journal article" date="2022" name="bioRxiv">
        <title>Sequencing and chromosome-scale assembly of the giantPleurodeles waltlgenome.</title>
        <authorList>
            <person name="Brown T."/>
            <person name="Elewa A."/>
            <person name="Iarovenko S."/>
            <person name="Subramanian E."/>
            <person name="Araus A.J."/>
            <person name="Petzold A."/>
            <person name="Susuki M."/>
            <person name="Suzuki K.-i.T."/>
            <person name="Hayashi T."/>
            <person name="Toyoda A."/>
            <person name="Oliveira C."/>
            <person name="Osipova E."/>
            <person name="Leigh N.D."/>
            <person name="Simon A."/>
            <person name="Yun M.H."/>
        </authorList>
    </citation>
    <scope>NUCLEOTIDE SEQUENCE</scope>
    <source>
        <strain evidence="2">20211129_DDA</strain>
        <tissue evidence="2">Liver</tissue>
    </source>
</reference>
<accession>A0AAV7U7Y8</accession>
<evidence type="ECO:0000313" key="3">
    <source>
        <dbReference type="Proteomes" id="UP001066276"/>
    </source>
</evidence>
<protein>
    <submittedName>
        <fullName evidence="2">Uncharacterized protein</fullName>
    </submittedName>
</protein>
<evidence type="ECO:0000313" key="2">
    <source>
        <dbReference type="EMBL" id="KAJ1185155.1"/>
    </source>
</evidence>
<organism evidence="2 3">
    <name type="scientific">Pleurodeles waltl</name>
    <name type="common">Iberian ribbed newt</name>
    <dbReference type="NCBI Taxonomy" id="8319"/>
    <lineage>
        <taxon>Eukaryota</taxon>
        <taxon>Metazoa</taxon>
        <taxon>Chordata</taxon>
        <taxon>Craniata</taxon>
        <taxon>Vertebrata</taxon>
        <taxon>Euteleostomi</taxon>
        <taxon>Amphibia</taxon>
        <taxon>Batrachia</taxon>
        <taxon>Caudata</taxon>
        <taxon>Salamandroidea</taxon>
        <taxon>Salamandridae</taxon>
        <taxon>Pleurodelinae</taxon>
        <taxon>Pleurodeles</taxon>
    </lineage>
</organism>
<evidence type="ECO:0000256" key="1">
    <source>
        <dbReference type="SAM" id="MobiDB-lite"/>
    </source>
</evidence>
<gene>
    <name evidence="2" type="ORF">NDU88_001950</name>
</gene>
<feature type="region of interest" description="Disordered" evidence="1">
    <location>
        <begin position="93"/>
        <end position="116"/>
    </location>
</feature>